<sequence length="320" mass="34331">MEKKQKIILDCDPGHDDAIALLLAARHPQLELLAITTVAGNQTVEKTTRNALSVCTLAHIRDVPVARGMARPLVREARHAADIHGESGLDGPALPPPEREAVPEHAVDVIIDLVRSTDDIVLVATGPLTNVASAITREPTILSRLKGIYLMGGAIGLGNVTPAAEFNIYFDPEAAAIVFNSGCPITMIPLEVTHQALATPAVIERLRSLGRPVPAFVCQLLDFFGTTYRRIFGFAAPPLHDPCAVAALIDPTLVNMHAMHVAIETRGEYTLGRTVCDVYGVLGRRANARVGYGLNTARFWELLIETLASYDEVTSGVGGQ</sequence>
<dbReference type="PANTHER" id="PTHR12304:SF4">
    <property type="entry name" value="URIDINE NUCLEOSIDASE"/>
    <property type="match status" value="1"/>
</dbReference>
<name>A0A455SZI8_9CHLR</name>
<dbReference type="InterPro" id="IPR015910">
    <property type="entry name" value="I/U_nuclsd_hydro_CS"/>
</dbReference>
<evidence type="ECO:0000256" key="2">
    <source>
        <dbReference type="ARBA" id="ARBA00023295"/>
    </source>
</evidence>
<proteinExistence type="predicted"/>
<evidence type="ECO:0000256" key="1">
    <source>
        <dbReference type="ARBA" id="ARBA00022801"/>
    </source>
</evidence>
<dbReference type="PANTHER" id="PTHR12304">
    <property type="entry name" value="INOSINE-URIDINE PREFERRING NUCLEOSIDE HYDROLASE"/>
    <property type="match status" value="1"/>
</dbReference>
<dbReference type="GO" id="GO:0045437">
    <property type="term" value="F:uridine nucleosidase activity"/>
    <property type="evidence" value="ECO:0007669"/>
    <property type="project" value="UniProtKB-ARBA"/>
</dbReference>
<dbReference type="InterPro" id="IPR001910">
    <property type="entry name" value="Inosine/uridine_hydrolase_dom"/>
</dbReference>
<protein>
    <submittedName>
        <fullName evidence="4">Ribosylpyrimidine nucleosidase</fullName>
    </submittedName>
</protein>
<evidence type="ECO:0000313" key="4">
    <source>
        <dbReference type="EMBL" id="BBH92491.1"/>
    </source>
</evidence>
<dbReference type="PROSITE" id="PS01247">
    <property type="entry name" value="IUNH"/>
    <property type="match status" value="1"/>
</dbReference>
<keyword evidence="1" id="KW-0378">Hydrolase</keyword>
<reference evidence="4" key="1">
    <citation type="submission" date="2018-12" db="EMBL/GenBank/DDBJ databases">
        <title>Novel natural products biosynthetic potential of the class Ktedonobacteria.</title>
        <authorList>
            <person name="Zheng Y."/>
            <person name="Saitou A."/>
            <person name="Wang C.M."/>
            <person name="Toyoda A."/>
            <person name="Minakuchi Y."/>
            <person name="Sekiguchi Y."/>
            <person name="Ueda K."/>
            <person name="Takano H."/>
            <person name="Sakai Y."/>
            <person name="Yokota A."/>
            <person name="Yabe S."/>
        </authorList>
    </citation>
    <scope>NUCLEOTIDE SEQUENCE</scope>
    <source>
        <strain evidence="4">A3-2</strain>
    </source>
</reference>
<feature type="domain" description="Inosine/uridine-preferring nucleoside hydrolase" evidence="3">
    <location>
        <begin position="7"/>
        <end position="301"/>
    </location>
</feature>
<dbReference type="GO" id="GO:0008477">
    <property type="term" value="F:purine nucleosidase activity"/>
    <property type="evidence" value="ECO:0007669"/>
    <property type="project" value="TreeGrafter"/>
</dbReference>
<keyword evidence="2" id="KW-0326">Glycosidase</keyword>
<dbReference type="CDD" id="cd02651">
    <property type="entry name" value="nuc_hydro_IU_UC_XIUA"/>
    <property type="match status" value="1"/>
</dbReference>
<dbReference type="SUPFAM" id="SSF53590">
    <property type="entry name" value="Nucleoside hydrolase"/>
    <property type="match status" value="1"/>
</dbReference>
<dbReference type="InterPro" id="IPR036452">
    <property type="entry name" value="Ribo_hydro-like"/>
</dbReference>
<dbReference type="AlphaFoldDB" id="A0A455SZI8"/>
<organism evidence="4">
    <name type="scientific">Thermogemmatispora argillosa</name>
    <dbReference type="NCBI Taxonomy" id="2045280"/>
    <lineage>
        <taxon>Bacteria</taxon>
        <taxon>Bacillati</taxon>
        <taxon>Chloroflexota</taxon>
        <taxon>Ktedonobacteria</taxon>
        <taxon>Thermogemmatisporales</taxon>
        <taxon>Thermogemmatisporaceae</taxon>
        <taxon>Thermogemmatispora</taxon>
    </lineage>
</organism>
<dbReference type="GO" id="GO:0005829">
    <property type="term" value="C:cytosol"/>
    <property type="evidence" value="ECO:0007669"/>
    <property type="project" value="TreeGrafter"/>
</dbReference>
<accession>A0A455SZI8</accession>
<evidence type="ECO:0000259" key="3">
    <source>
        <dbReference type="Pfam" id="PF01156"/>
    </source>
</evidence>
<gene>
    <name evidence="4" type="ORF">KTA_06900</name>
</gene>
<dbReference type="Gene3D" id="3.90.245.10">
    <property type="entry name" value="Ribonucleoside hydrolase-like"/>
    <property type="match status" value="1"/>
</dbReference>
<dbReference type="Pfam" id="PF01156">
    <property type="entry name" value="IU_nuc_hydro"/>
    <property type="match status" value="1"/>
</dbReference>
<dbReference type="EMBL" id="AP019377">
    <property type="protein sequence ID" value="BBH92491.1"/>
    <property type="molecule type" value="Genomic_DNA"/>
</dbReference>
<dbReference type="InterPro" id="IPR023186">
    <property type="entry name" value="IUNH"/>
</dbReference>
<dbReference type="GO" id="GO:0006152">
    <property type="term" value="P:purine nucleoside catabolic process"/>
    <property type="evidence" value="ECO:0007669"/>
    <property type="project" value="TreeGrafter"/>
</dbReference>